<protein>
    <recommendedName>
        <fullName evidence="4">OTU domain-containing protein</fullName>
    </recommendedName>
</protein>
<sequence length="445" mass="52296">MENILYNIKIIYNRKDIIDAILNKINIKKEEPLNVYRINEKDAKIANNVRNYVRNESKLLTENEELIEIIPDGHCLFRALGKLIYNKIDNDTTFRVRREIITYLLKKHFGIINYQDIFYKFIIKEKSINELGLDKIKISDKKWKNAYIPIFSEMYDFEFIKEYTTINEKVLGIICTFMQGLPEIDDLKPKLDKDEKNFMFQVYKQYFDNDKVNDLLGINIDLIKTNADVEKFVDKLESELYKQNLDSIVNQRDKDVYEDITDSLKENLGIQLGDFDIIEDDGEDVYDDAGLFDLNDDELVNPDNDNLDEEPNEDDNDEMKGGKKYYENLHEYIKNNLIGPLKSSLNPINTYPITWGDGSLIPFTASELYEITICLHQITYDQTIQYYKLTNCTISDIMLLKNSNDLIPRKLLFHDFTIKGHFDAIVDRNHISLNKDEVINKKLTE</sequence>
<keyword evidence="3" id="KW-1185">Reference proteome</keyword>
<dbReference type="EMBL" id="MT418680">
    <property type="protein sequence ID" value="QKF94006.1"/>
    <property type="molecule type" value="Genomic_DNA"/>
</dbReference>
<dbReference type="Proteomes" id="UP001162001">
    <property type="component" value="Segment"/>
</dbReference>
<gene>
    <name evidence="2" type="ORF">Fadolivirus_1_548</name>
</gene>
<proteinExistence type="predicted"/>
<reference evidence="2 3" key="1">
    <citation type="submission" date="2020-04" db="EMBL/GenBank/DDBJ databases">
        <title>Advantages and limits of metagenomic assembly and binning of a giant virus.</title>
        <authorList>
            <person name="Schulz F."/>
            <person name="Andreani J."/>
            <person name="Francis R."/>
            <person name="Boudjemaa H."/>
            <person name="Bou Khalil J.Y."/>
            <person name="Lee J."/>
            <person name="La Scola B."/>
            <person name="Woyke T."/>
        </authorList>
    </citation>
    <scope>NUCLEOTIDE SEQUENCE [LARGE SCALE GENOMIC DNA]</scope>
    <source>
        <strain evidence="2 3">FV1/VV64</strain>
    </source>
</reference>
<evidence type="ECO:0000313" key="2">
    <source>
        <dbReference type="EMBL" id="QKF94006.1"/>
    </source>
</evidence>
<evidence type="ECO:0000256" key="1">
    <source>
        <dbReference type="SAM" id="MobiDB-lite"/>
    </source>
</evidence>
<organism evidence="2 3">
    <name type="scientific">Fadolivirus FV1/VV64</name>
    <dbReference type="NCBI Taxonomy" id="3070911"/>
    <lineage>
        <taxon>Viruses</taxon>
        <taxon>Varidnaviria</taxon>
        <taxon>Bamfordvirae</taxon>
        <taxon>Nucleocytoviricota</taxon>
        <taxon>Megaviricetes</taxon>
        <taxon>Imitervirales</taxon>
        <taxon>Mimiviridae</taxon>
        <taxon>Klosneuvirinae</taxon>
        <taxon>Fadolivirus</taxon>
        <taxon>Fadolivirus algeromassiliense</taxon>
    </lineage>
</organism>
<accession>A0A7D3QVT1</accession>
<feature type="region of interest" description="Disordered" evidence="1">
    <location>
        <begin position="299"/>
        <end position="321"/>
    </location>
</feature>
<name>A0A7D3QVT1_9VIRU</name>
<feature type="compositionally biased region" description="Acidic residues" evidence="1">
    <location>
        <begin position="299"/>
        <end position="317"/>
    </location>
</feature>
<evidence type="ECO:0008006" key="4">
    <source>
        <dbReference type="Google" id="ProtNLM"/>
    </source>
</evidence>
<evidence type="ECO:0000313" key="3">
    <source>
        <dbReference type="Proteomes" id="UP001162001"/>
    </source>
</evidence>
<dbReference type="Gene3D" id="3.90.70.80">
    <property type="match status" value="1"/>
</dbReference>
<dbReference type="CDD" id="cd22744">
    <property type="entry name" value="OTU"/>
    <property type="match status" value="1"/>
</dbReference>